<keyword evidence="6" id="KW-0472">Membrane</keyword>
<dbReference type="Pfam" id="PF02518">
    <property type="entry name" value="HATPase_c"/>
    <property type="match status" value="1"/>
</dbReference>
<evidence type="ECO:0000256" key="5">
    <source>
        <dbReference type="ARBA" id="ARBA00022777"/>
    </source>
</evidence>
<protein>
    <recommendedName>
        <fullName evidence="2">histidine kinase</fullName>
        <ecNumber evidence="2">2.7.13.3</ecNumber>
    </recommendedName>
</protein>
<dbReference type="SUPFAM" id="SSF55874">
    <property type="entry name" value="ATPase domain of HSP90 chaperone/DNA topoisomerase II/histidine kinase"/>
    <property type="match status" value="1"/>
</dbReference>
<gene>
    <name evidence="10" type="ORF">GX302_06345</name>
</gene>
<dbReference type="InterPro" id="IPR003660">
    <property type="entry name" value="HAMP_dom"/>
</dbReference>
<dbReference type="SUPFAM" id="SSF55785">
    <property type="entry name" value="PYP-like sensor domain (PAS domain)"/>
    <property type="match status" value="1"/>
</dbReference>
<feature type="transmembrane region" description="Helical" evidence="6">
    <location>
        <begin position="22"/>
        <end position="39"/>
    </location>
</feature>
<keyword evidence="6" id="KW-0812">Transmembrane</keyword>
<dbReference type="InterPro" id="IPR035965">
    <property type="entry name" value="PAS-like_dom_sf"/>
</dbReference>
<reference evidence="10 11" key="1">
    <citation type="journal article" date="2020" name="Biotechnol. Biofuels">
        <title>New insights from the biogas microbiome by comprehensive genome-resolved metagenomics of nearly 1600 species originating from multiple anaerobic digesters.</title>
        <authorList>
            <person name="Campanaro S."/>
            <person name="Treu L."/>
            <person name="Rodriguez-R L.M."/>
            <person name="Kovalovszki A."/>
            <person name="Ziels R.M."/>
            <person name="Maus I."/>
            <person name="Zhu X."/>
            <person name="Kougias P.G."/>
            <person name="Basile A."/>
            <person name="Luo G."/>
            <person name="Schluter A."/>
            <person name="Konstantinidis K.T."/>
            <person name="Angelidaki I."/>
        </authorList>
    </citation>
    <scope>NUCLEOTIDE SEQUENCE [LARGE SCALE GENOMIC DNA]</scope>
    <source>
        <strain evidence="10">AS22ysBPME_46</strain>
    </source>
</reference>
<dbReference type="Gene3D" id="3.30.450.20">
    <property type="entry name" value="PAS domain"/>
    <property type="match status" value="1"/>
</dbReference>
<feature type="domain" description="Histidine kinase" evidence="7">
    <location>
        <begin position="490"/>
        <end position="709"/>
    </location>
</feature>
<sequence>MNFSFFLFTGCGVSRIDISKKVFIITILIFSIFVAAFTLTHSMQLSDFLELEHNDTLENVERVQNAVSAEQEYLDSIVQDWACWDDTYEFIENGNLQYINVNLQNQTLAGIKINVMIFVNESGDVVYAKSIDIDTAEEVSVPQELLQLIKDGTLLTKAENDIISGFVLLRENPMFISCHPILTTGHQGPVRGTLIFGRFFDNTLLDYLKEVTLSSLLMYRADKDLPPDFQTKLKFFSENPDKTIVEPLSEERVAGYFGLQDISGKSAIIMRADSPREIYSHGEKTLNNVYFFLLLTGLVTGAGVKFAFDRLFISRLTGIDNFVTRIRSERDLSRRLSLENNDELYRLSKEINGMLNEIYLAEQELKAQEQEKKVLLDSLNELVIFVSPELKIIWVNRSALECMNIELQKAIGMSLKDIPGTVGLLSSYLNFERIFVTGNKKSGEFTTKDGKTWYIQAIPVTGEDGKIIGILEMCRDITEKKKAEQLRKREINHRIKNNLQIVSSLLDLQAEKFSDRKVIEAFKESESRILSMSLIHQELYESGKLDSLDFSSYLRKLIADLIKSYNTKTGEIRVKLDISTVFLEVDTAVSLGIIINELFTNSIKYAFPAGAGGEISISLVREKSIEEITGNNSTGEILLESSGKLSGASKNYKLIYADNGKGFPEGLDFRNPESLGLQLVNALINQIEGSLDLERRNGTKFIIHFKSEL</sequence>
<dbReference type="GO" id="GO:0016020">
    <property type="term" value="C:membrane"/>
    <property type="evidence" value="ECO:0007669"/>
    <property type="project" value="InterPro"/>
</dbReference>
<evidence type="ECO:0000256" key="4">
    <source>
        <dbReference type="ARBA" id="ARBA00022679"/>
    </source>
</evidence>
<dbReference type="InterPro" id="IPR005467">
    <property type="entry name" value="His_kinase_dom"/>
</dbReference>
<dbReference type="Proteomes" id="UP000585579">
    <property type="component" value="Unassembled WGS sequence"/>
</dbReference>
<dbReference type="InterPro" id="IPR000700">
    <property type="entry name" value="PAS-assoc_C"/>
</dbReference>
<dbReference type="CDD" id="cd00130">
    <property type="entry name" value="PAS"/>
    <property type="match status" value="1"/>
</dbReference>
<dbReference type="Pfam" id="PF05228">
    <property type="entry name" value="CHASE4"/>
    <property type="match status" value="1"/>
</dbReference>
<feature type="domain" description="PAC" evidence="8">
    <location>
        <begin position="439"/>
        <end position="489"/>
    </location>
</feature>
<dbReference type="Pfam" id="PF07568">
    <property type="entry name" value="HisKA_2"/>
    <property type="match status" value="1"/>
</dbReference>
<evidence type="ECO:0000259" key="8">
    <source>
        <dbReference type="PROSITE" id="PS50113"/>
    </source>
</evidence>
<proteinExistence type="predicted"/>
<dbReference type="PROSITE" id="PS50885">
    <property type="entry name" value="HAMP"/>
    <property type="match status" value="1"/>
</dbReference>
<evidence type="ECO:0000256" key="2">
    <source>
        <dbReference type="ARBA" id="ARBA00012438"/>
    </source>
</evidence>
<dbReference type="EMBL" id="JAAYQL010000034">
    <property type="protein sequence ID" value="NLK32452.1"/>
    <property type="molecule type" value="Genomic_DNA"/>
</dbReference>
<feature type="domain" description="HAMP" evidence="9">
    <location>
        <begin position="310"/>
        <end position="363"/>
    </location>
</feature>
<dbReference type="InterPro" id="IPR011495">
    <property type="entry name" value="Sig_transdc_His_kin_sub2_dim/P"/>
</dbReference>
<evidence type="ECO:0000256" key="3">
    <source>
        <dbReference type="ARBA" id="ARBA00022553"/>
    </source>
</evidence>
<evidence type="ECO:0000313" key="10">
    <source>
        <dbReference type="EMBL" id="NLK32452.1"/>
    </source>
</evidence>
<organism evidence="10 11">
    <name type="scientific">Methanosarcina flavescens</name>
    <dbReference type="NCBI Taxonomy" id="1715806"/>
    <lineage>
        <taxon>Archaea</taxon>
        <taxon>Methanobacteriati</taxon>
        <taxon>Methanobacteriota</taxon>
        <taxon>Stenosarchaea group</taxon>
        <taxon>Methanomicrobia</taxon>
        <taxon>Methanosarcinales</taxon>
        <taxon>Methanosarcinaceae</taxon>
        <taxon>Methanosarcina</taxon>
    </lineage>
</organism>
<dbReference type="Pfam" id="PF08448">
    <property type="entry name" value="PAS_4"/>
    <property type="match status" value="1"/>
</dbReference>
<comment type="catalytic activity">
    <reaction evidence="1">
        <text>ATP + protein L-histidine = ADP + protein N-phospho-L-histidine.</text>
        <dbReference type="EC" id="2.7.13.3"/>
    </reaction>
</comment>
<keyword evidence="4" id="KW-0808">Transferase</keyword>
<dbReference type="InterPro" id="IPR013656">
    <property type="entry name" value="PAS_4"/>
</dbReference>
<accession>A0A7K4AUX3</accession>
<evidence type="ECO:0000259" key="7">
    <source>
        <dbReference type="PROSITE" id="PS50109"/>
    </source>
</evidence>
<keyword evidence="3" id="KW-0597">Phosphoprotein</keyword>
<dbReference type="PROSITE" id="PS50109">
    <property type="entry name" value="HIS_KIN"/>
    <property type="match status" value="1"/>
</dbReference>
<dbReference type="SMART" id="SM00387">
    <property type="entry name" value="HATPase_c"/>
    <property type="match status" value="1"/>
</dbReference>
<evidence type="ECO:0000313" key="11">
    <source>
        <dbReference type="Proteomes" id="UP000585579"/>
    </source>
</evidence>
<dbReference type="NCBIfam" id="TIGR00229">
    <property type="entry name" value="sensory_box"/>
    <property type="match status" value="1"/>
</dbReference>
<dbReference type="GO" id="GO:0007165">
    <property type="term" value="P:signal transduction"/>
    <property type="evidence" value="ECO:0007669"/>
    <property type="project" value="InterPro"/>
</dbReference>
<evidence type="ECO:0000256" key="6">
    <source>
        <dbReference type="SAM" id="Phobius"/>
    </source>
</evidence>
<dbReference type="EC" id="2.7.13.3" evidence="2"/>
<dbReference type="PANTHER" id="PTHR43065:SF23">
    <property type="entry name" value="SENSOR HISTIDINE KINASE PDTAS"/>
    <property type="match status" value="1"/>
</dbReference>
<keyword evidence="6" id="KW-1133">Transmembrane helix</keyword>
<dbReference type="PANTHER" id="PTHR43065">
    <property type="entry name" value="SENSOR HISTIDINE KINASE"/>
    <property type="match status" value="1"/>
</dbReference>
<comment type="caution">
    <text evidence="10">The sequence shown here is derived from an EMBL/GenBank/DDBJ whole genome shotgun (WGS) entry which is preliminary data.</text>
</comment>
<dbReference type="InterPro" id="IPR003594">
    <property type="entry name" value="HATPase_dom"/>
</dbReference>
<dbReference type="Gene3D" id="3.30.565.10">
    <property type="entry name" value="Histidine kinase-like ATPase, C-terminal domain"/>
    <property type="match status" value="1"/>
</dbReference>
<dbReference type="InterPro" id="IPR007892">
    <property type="entry name" value="CHASE4"/>
</dbReference>
<dbReference type="InterPro" id="IPR036890">
    <property type="entry name" value="HATPase_C_sf"/>
</dbReference>
<dbReference type="AlphaFoldDB" id="A0A7K4AUX3"/>
<dbReference type="GO" id="GO:0004673">
    <property type="term" value="F:protein histidine kinase activity"/>
    <property type="evidence" value="ECO:0007669"/>
    <property type="project" value="UniProtKB-EC"/>
</dbReference>
<name>A0A7K4AUX3_9EURY</name>
<keyword evidence="5" id="KW-0418">Kinase</keyword>
<evidence type="ECO:0000256" key="1">
    <source>
        <dbReference type="ARBA" id="ARBA00000085"/>
    </source>
</evidence>
<evidence type="ECO:0000259" key="9">
    <source>
        <dbReference type="PROSITE" id="PS50885"/>
    </source>
</evidence>
<dbReference type="InterPro" id="IPR000014">
    <property type="entry name" value="PAS"/>
</dbReference>
<dbReference type="PROSITE" id="PS50113">
    <property type="entry name" value="PAC"/>
    <property type="match status" value="1"/>
</dbReference>